<proteinExistence type="predicted"/>
<dbReference type="Gene3D" id="2.10.25.10">
    <property type="entry name" value="Laminin"/>
    <property type="match status" value="1"/>
</dbReference>
<accession>A0A9N9MZI5</accession>
<dbReference type="CDD" id="cd19941">
    <property type="entry name" value="TIL"/>
    <property type="match status" value="1"/>
</dbReference>
<evidence type="ECO:0000256" key="1">
    <source>
        <dbReference type="SAM" id="SignalP"/>
    </source>
</evidence>
<dbReference type="InterPro" id="IPR036084">
    <property type="entry name" value="Ser_inhib-like_sf"/>
</dbReference>
<feature type="domain" description="TIL" evidence="2">
    <location>
        <begin position="31"/>
        <end position="87"/>
    </location>
</feature>
<dbReference type="Proteomes" id="UP001152799">
    <property type="component" value="Chromosome 9"/>
</dbReference>
<sequence length="91" mass="10310">MKLYVVFLLLIAFAMINADRNEGRPRHRRACGPHARFTLCGDGNCSKTCNTHGRPGLLRQPCHRMCVVGCVCNKGYCFDLRKRRCVTIGVR</sequence>
<dbReference type="SUPFAM" id="SSF57567">
    <property type="entry name" value="Serine protease inhibitors"/>
    <property type="match status" value="1"/>
</dbReference>
<dbReference type="InterPro" id="IPR002919">
    <property type="entry name" value="TIL_dom"/>
</dbReference>
<feature type="chain" id="PRO_5040384878" description="TIL domain-containing protein" evidence="1">
    <location>
        <begin position="19"/>
        <end position="91"/>
    </location>
</feature>
<feature type="signal peptide" evidence="1">
    <location>
        <begin position="1"/>
        <end position="18"/>
    </location>
</feature>
<evidence type="ECO:0000259" key="2">
    <source>
        <dbReference type="Pfam" id="PF01826"/>
    </source>
</evidence>
<dbReference type="EMBL" id="OU892285">
    <property type="protein sequence ID" value="CAG9773566.1"/>
    <property type="molecule type" value="Genomic_DNA"/>
</dbReference>
<protein>
    <recommendedName>
        <fullName evidence="2">TIL domain-containing protein</fullName>
    </recommendedName>
</protein>
<reference evidence="3" key="1">
    <citation type="submission" date="2022-01" db="EMBL/GenBank/DDBJ databases">
        <authorList>
            <person name="King R."/>
        </authorList>
    </citation>
    <scope>NUCLEOTIDE SEQUENCE</scope>
</reference>
<evidence type="ECO:0000313" key="4">
    <source>
        <dbReference type="Proteomes" id="UP001152799"/>
    </source>
</evidence>
<gene>
    <name evidence="3" type="ORF">CEUTPL_LOCUS13955</name>
</gene>
<dbReference type="AlphaFoldDB" id="A0A9N9MZI5"/>
<name>A0A9N9MZI5_9CUCU</name>
<keyword evidence="4" id="KW-1185">Reference proteome</keyword>
<dbReference type="Pfam" id="PF01826">
    <property type="entry name" value="TIL"/>
    <property type="match status" value="1"/>
</dbReference>
<keyword evidence="1" id="KW-0732">Signal</keyword>
<organism evidence="3 4">
    <name type="scientific">Ceutorhynchus assimilis</name>
    <name type="common">cabbage seed weevil</name>
    <dbReference type="NCBI Taxonomy" id="467358"/>
    <lineage>
        <taxon>Eukaryota</taxon>
        <taxon>Metazoa</taxon>
        <taxon>Ecdysozoa</taxon>
        <taxon>Arthropoda</taxon>
        <taxon>Hexapoda</taxon>
        <taxon>Insecta</taxon>
        <taxon>Pterygota</taxon>
        <taxon>Neoptera</taxon>
        <taxon>Endopterygota</taxon>
        <taxon>Coleoptera</taxon>
        <taxon>Polyphaga</taxon>
        <taxon>Cucujiformia</taxon>
        <taxon>Curculionidae</taxon>
        <taxon>Ceutorhynchinae</taxon>
        <taxon>Ceutorhynchus</taxon>
    </lineage>
</organism>
<evidence type="ECO:0000313" key="3">
    <source>
        <dbReference type="EMBL" id="CAG9773566.1"/>
    </source>
</evidence>